<proteinExistence type="predicted"/>
<gene>
    <name evidence="2" type="primary">LOC107001438</name>
</gene>
<keyword evidence="1" id="KW-1185">Reference proteome</keyword>
<sequence length="148" mass="16529">MIIVILLAPGKCLSMEELEQIEAQIPITLCKLEKVDMNPSKTLKYEMGQALKFPKHGLIQPGALAKELGHSFKLMSTTRVNAEQRTSIAKNRSYDVTTSKSINLEDNSFHVHPNFEEKEDNARQGVEINQHNLTSDARARGQSLGINV</sequence>
<evidence type="ECO:0000313" key="2">
    <source>
        <dbReference type="RefSeq" id="XP_027768032.1"/>
    </source>
</evidence>
<dbReference type="GeneID" id="107001438"/>
<accession>A0ABM1UX14</accession>
<dbReference type="Proteomes" id="UP000694930">
    <property type="component" value="Chromosome 10"/>
</dbReference>
<dbReference type="RefSeq" id="XP_027768032.1">
    <property type="nucleotide sequence ID" value="XM_027912231.1"/>
</dbReference>
<reference evidence="2" key="2">
    <citation type="submission" date="2025-08" db="UniProtKB">
        <authorList>
            <consortium name="RefSeq"/>
        </authorList>
    </citation>
    <scope>IDENTIFICATION</scope>
</reference>
<name>A0ABM1UX14_SOLPN</name>
<protein>
    <submittedName>
        <fullName evidence="2">Uncharacterized protein LOC107001438</fullName>
    </submittedName>
</protein>
<evidence type="ECO:0000313" key="1">
    <source>
        <dbReference type="Proteomes" id="UP000694930"/>
    </source>
</evidence>
<organism evidence="1 2">
    <name type="scientific">Solanum pennellii</name>
    <name type="common">Tomato</name>
    <name type="synonym">Lycopersicon pennellii</name>
    <dbReference type="NCBI Taxonomy" id="28526"/>
    <lineage>
        <taxon>Eukaryota</taxon>
        <taxon>Viridiplantae</taxon>
        <taxon>Streptophyta</taxon>
        <taxon>Embryophyta</taxon>
        <taxon>Tracheophyta</taxon>
        <taxon>Spermatophyta</taxon>
        <taxon>Magnoliopsida</taxon>
        <taxon>eudicotyledons</taxon>
        <taxon>Gunneridae</taxon>
        <taxon>Pentapetalae</taxon>
        <taxon>asterids</taxon>
        <taxon>lamiids</taxon>
        <taxon>Solanales</taxon>
        <taxon>Solanaceae</taxon>
        <taxon>Solanoideae</taxon>
        <taxon>Solaneae</taxon>
        <taxon>Solanum</taxon>
        <taxon>Solanum subgen. Lycopersicon</taxon>
    </lineage>
</organism>
<reference evidence="1" key="1">
    <citation type="journal article" date="2014" name="Nat. Genet.">
        <title>The genome of the stress-tolerant wild tomato species Solanum pennellii.</title>
        <authorList>
            <person name="Bolger A."/>
            <person name="Scossa F."/>
            <person name="Bolger M.E."/>
            <person name="Lanz C."/>
            <person name="Maumus F."/>
            <person name="Tohge T."/>
            <person name="Quesneville H."/>
            <person name="Alseekh S."/>
            <person name="Sorensen I."/>
            <person name="Lichtenstein G."/>
            <person name="Fich E.A."/>
            <person name="Conte M."/>
            <person name="Keller H."/>
            <person name="Schneeberger K."/>
            <person name="Schwacke R."/>
            <person name="Ofner I."/>
            <person name="Vrebalov J."/>
            <person name="Xu Y."/>
            <person name="Osorio S."/>
            <person name="Aflitos S.A."/>
            <person name="Schijlen E."/>
            <person name="Jimenez-Gomez J.M."/>
            <person name="Ryngajllo M."/>
            <person name="Kimura S."/>
            <person name="Kumar R."/>
            <person name="Koenig D."/>
            <person name="Headland L.R."/>
            <person name="Maloof J.N."/>
            <person name="Sinha N."/>
            <person name="van Ham R.C."/>
            <person name="Lankhorst R.K."/>
            <person name="Mao L."/>
            <person name="Vogel A."/>
            <person name="Arsova B."/>
            <person name="Panstruga R."/>
            <person name="Fei Z."/>
            <person name="Rose J.K."/>
            <person name="Zamir D."/>
            <person name="Carrari F."/>
            <person name="Giovannoni J.J."/>
            <person name="Weigel D."/>
            <person name="Usadel B."/>
            <person name="Fernie A.R."/>
        </authorList>
    </citation>
    <scope>NUCLEOTIDE SEQUENCE [LARGE SCALE GENOMIC DNA]</scope>
    <source>
        <strain evidence="1">cv. LA0716</strain>
    </source>
</reference>